<dbReference type="Gene3D" id="1.10.8.60">
    <property type="match status" value="1"/>
</dbReference>
<dbReference type="RefSeq" id="WP_012261795.1">
    <property type="nucleotide sequence ID" value="NC_010184.1"/>
</dbReference>
<comment type="similarity">
    <text evidence="1">Belongs to the CbxX/CfxQ family.</text>
</comment>
<dbReference type="PANTHER" id="PTHR43392">
    <property type="entry name" value="AAA-TYPE ATPASE FAMILY PROTEIN / ANKYRIN REPEAT FAMILY PROTEIN"/>
    <property type="match status" value="1"/>
</dbReference>
<dbReference type="SUPFAM" id="SSF52540">
    <property type="entry name" value="P-loop containing nucleoside triphosphate hydrolases"/>
    <property type="match status" value="1"/>
</dbReference>
<dbReference type="Pfam" id="PF00004">
    <property type="entry name" value="AAA"/>
    <property type="match status" value="1"/>
</dbReference>
<gene>
    <name evidence="5" type="ordered locus">BcerKBAB4_4389</name>
</gene>
<dbReference type="InterPro" id="IPR000641">
    <property type="entry name" value="CbxX/CfxQ"/>
</dbReference>
<dbReference type="InterPro" id="IPR050773">
    <property type="entry name" value="CbxX/CfxQ_RuBisCO_ESX"/>
</dbReference>
<feature type="domain" description="AAA+ ATPase" evidence="4">
    <location>
        <begin position="236"/>
        <end position="373"/>
    </location>
</feature>
<name>A9VJM1_BACMK</name>
<evidence type="ECO:0000313" key="5">
    <source>
        <dbReference type="EMBL" id="ABY45548.1"/>
    </source>
</evidence>
<dbReference type="AlphaFoldDB" id="A9VJM1"/>
<dbReference type="InterPro" id="IPR003593">
    <property type="entry name" value="AAA+_ATPase"/>
</dbReference>
<evidence type="ECO:0000256" key="3">
    <source>
        <dbReference type="ARBA" id="ARBA00022840"/>
    </source>
</evidence>
<dbReference type="EMBL" id="CP000903">
    <property type="protein sequence ID" value="ABY45548.1"/>
    <property type="molecule type" value="Genomic_DNA"/>
</dbReference>
<dbReference type="InterPro" id="IPR003959">
    <property type="entry name" value="ATPase_AAA_core"/>
</dbReference>
<protein>
    <submittedName>
        <fullName evidence="5">AAA ATPase central domain protein</fullName>
    </submittedName>
</protein>
<dbReference type="eggNOG" id="COG0464">
    <property type="taxonomic scope" value="Bacteria"/>
</dbReference>
<evidence type="ECO:0000259" key="4">
    <source>
        <dbReference type="SMART" id="SM00382"/>
    </source>
</evidence>
<dbReference type="PANTHER" id="PTHR43392:SF2">
    <property type="entry name" value="AAA-TYPE ATPASE FAMILY PROTEIN _ ANKYRIN REPEAT FAMILY PROTEIN"/>
    <property type="match status" value="1"/>
</dbReference>
<reference evidence="5 6" key="1">
    <citation type="journal article" date="2008" name="Chem. Biol. Interact.">
        <title>Extending the Bacillus cereus group genomics to putative food-borne pathogens of different toxicity.</title>
        <authorList>
            <person name="Lapidus A."/>
            <person name="Goltsman E."/>
            <person name="Auger S."/>
            <person name="Galleron N."/>
            <person name="Segurens B."/>
            <person name="Dossat C."/>
            <person name="Land M.L."/>
            <person name="Broussolle V."/>
            <person name="Brillard J."/>
            <person name="Guinebretiere M.H."/>
            <person name="Sanchis V."/>
            <person name="Nguen-The C."/>
            <person name="Lereclus D."/>
            <person name="Richardson P."/>
            <person name="Wincker P."/>
            <person name="Weissenbach J."/>
            <person name="Ehrlich S.D."/>
            <person name="Sorokin A."/>
        </authorList>
    </citation>
    <scope>NUCLEOTIDE SEQUENCE [LARGE SCALE GENOMIC DNA]</scope>
    <source>
        <strain evidence="5 6">KBAB4</strain>
    </source>
</reference>
<proteinExistence type="inferred from homology"/>
<dbReference type="InterPro" id="IPR011990">
    <property type="entry name" value="TPR-like_helical_dom_sf"/>
</dbReference>
<keyword evidence="2" id="KW-0547">Nucleotide-binding</keyword>
<sequence>MNVLNVGKREFVLESFEDIKRQMETALVSEDLETASYLFIRSFRLLYKVESDTFSLKKDMSKEISRWYEKLACLHEKKGEDDKAEQFWLSALSFTQDNASYYIQYGHAVLRRKHLYIHKELVDNLKQVSPYNVKEVKQAIQRARFAFRTALQYENLQKESQECLNVIAELEGEIESNPLFAKQLLEKKEVISVEKAMAELDELIGLQSVKQKVKEIYNLVIFNQMRKEQGMKTDNLSLHMIFTGNPGTGKTTVARLVAKIFKALGVLSKGHLVETDRSELVGEFIGHTAPKTMKKIKEALGGVLFVDEAYSLTRSGSTNDFGMEAIDTLVKAMEDNRENLIVILAGYPNEMNEFIESNPGLRSRFNIYVDFPDYTVDELLLIQDLMFDKKEYKITSGAKERVRYILNKKIELNPKSHGNGRLMRNLVEEIILQKAYYAVSQGQKKELDSIDEEIINRVERTTKILY</sequence>
<dbReference type="SUPFAM" id="SSF48452">
    <property type="entry name" value="TPR-like"/>
    <property type="match status" value="1"/>
</dbReference>
<evidence type="ECO:0000256" key="1">
    <source>
        <dbReference type="ARBA" id="ARBA00010378"/>
    </source>
</evidence>
<organism evidence="5 6">
    <name type="scientific">Bacillus mycoides (strain KBAB4)</name>
    <name type="common">Bacillus weihenstephanensis</name>
    <dbReference type="NCBI Taxonomy" id="315730"/>
    <lineage>
        <taxon>Bacteria</taxon>
        <taxon>Bacillati</taxon>
        <taxon>Bacillota</taxon>
        <taxon>Bacilli</taxon>
        <taxon>Bacillales</taxon>
        <taxon>Bacillaceae</taxon>
        <taxon>Bacillus</taxon>
        <taxon>Bacillus cereus group</taxon>
    </lineage>
</organism>
<evidence type="ECO:0000256" key="2">
    <source>
        <dbReference type="ARBA" id="ARBA00022741"/>
    </source>
</evidence>
<dbReference type="SMART" id="SM00382">
    <property type="entry name" value="AAA"/>
    <property type="match status" value="1"/>
</dbReference>
<dbReference type="FunFam" id="3.40.50.300:FF:000216">
    <property type="entry name" value="Type VII secretion ATPase EccA"/>
    <property type="match status" value="1"/>
</dbReference>
<dbReference type="Proteomes" id="UP000002154">
    <property type="component" value="Chromosome"/>
</dbReference>
<accession>A9VJM1</accession>
<dbReference type="CDD" id="cd00009">
    <property type="entry name" value="AAA"/>
    <property type="match status" value="1"/>
</dbReference>
<dbReference type="Gene3D" id="3.40.50.300">
    <property type="entry name" value="P-loop containing nucleotide triphosphate hydrolases"/>
    <property type="match status" value="1"/>
</dbReference>
<dbReference type="HOGENOM" id="CLU_043116_0_0_9"/>
<dbReference type="GO" id="GO:0016887">
    <property type="term" value="F:ATP hydrolysis activity"/>
    <property type="evidence" value="ECO:0007669"/>
    <property type="project" value="InterPro"/>
</dbReference>
<dbReference type="KEGG" id="bwe:BcerKBAB4_4389"/>
<dbReference type="PRINTS" id="PR00819">
    <property type="entry name" value="CBXCFQXSUPER"/>
</dbReference>
<keyword evidence="3" id="KW-0067">ATP-binding</keyword>
<dbReference type="InterPro" id="IPR027417">
    <property type="entry name" value="P-loop_NTPase"/>
</dbReference>
<dbReference type="GO" id="GO:0005524">
    <property type="term" value="F:ATP binding"/>
    <property type="evidence" value="ECO:0007669"/>
    <property type="project" value="UniProtKB-KW"/>
</dbReference>
<evidence type="ECO:0000313" key="6">
    <source>
        <dbReference type="Proteomes" id="UP000002154"/>
    </source>
</evidence>